<evidence type="ECO:0000256" key="3">
    <source>
        <dbReference type="SAM" id="Phobius"/>
    </source>
</evidence>
<gene>
    <name evidence="4" type="ORF">FRZ32_00635</name>
</gene>
<dbReference type="Pfam" id="PF09527">
    <property type="entry name" value="ATPase_gene1"/>
    <property type="match status" value="1"/>
</dbReference>
<dbReference type="AlphaFoldDB" id="A0A5C6TPU9"/>
<dbReference type="OrthoDB" id="15401at2"/>
<accession>A0A5C6TPU9</accession>
<feature type="transmembrane region" description="Helical" evidence="3">
    <location>
        <begin position="77"/>
        <end position="98"/>
    </location>
</feature>
<dbReference type="Proteomes" id="UP000321249">
    <property type="component" value="Unassembled WGS sequence"/>
</dbReference>
<dbReference type="GO" id="GO:1902600">
    <property type="term" value="P:proton transmembrane transport"/>
    <property type="evidence" value="ECO:0007669"/>
    <property type="project" value="UniProtKB-KW"/>
</dbReference>
<keyword evidence="5" id="KW-1185">Reference proteome</keyword>
<dbReference type="SUPFAM" id="SSF103473">
    <property type="entry name" value="MFS general substrate transporter"/>
    <property type="match status" value="1"/>
</dbReference>
<keyword evidence="1" id="KW-0375">Hydrogen ion transport</keyword>
<name>A0A5C6TPU9_9SPHN</name>
<keyword evidence="1 3" id="KW-0472">Membrane</keyword>
<keyword evidence="1" id="KW-0406">Ion transport</keyword>
<dbReference type="EMBL" id="VOQQ01000001">
    <property type="protein sequence ID" value="TXC62289.1"/>
    <property type="molecule type" value="Genomic_DNA"/>
</dbReference>
<dbReference type="InterPro" id="IPR036259">
    <property type="entry name" value="MFS_trans_sf"/>
</dbReference>
<keyword evidence="1" id="KW-0813">Transport</keyword>
<comment type="similarity">
    <text evidence="1">Belongs to the bacterial AtpI family.</text>
</comment>
<protein>
    <recommendedName>
        <fullName evidence="1">ATP synthase protein I</fullName>
    </recommendedName>
</protein>
<proteinExistence type="inferred from homology"/>
<dbReference type="PIRSF" id="PIRSF032126">
    <property type="entry name" value="F0F1_ATP_synthase_subunit_I"/>
    <property type="match status" value="1"/>
</dbReference>
<evidence type="ECO:0000256" key="2">
    <source>
        <dbReference type="SAM" id="MobiDB-lite"/>
    </source>
</evidence>
<feature type="compositionally biased region" description="Polar residues" evidence="2">
    <location>
        <begin position="28"/>
        <end position="39"/>
    </location>
</feature>
<dbReference type="InterPro" id="IPR016989">
    <property type="entry name" value="Atp1_alphaprobac"/>
</dbReference>
<feature type="transmembrane region" description="Helical" evidence="3">
    <location>
        <begin position="53"/>
        <end position="71"/>
    </location>
</feature>
<comment type="caution">
    <text evidence="4">The sequence shown here is derived from an EMBL/GenBank/DDBJ whole genome shotgun (WGS) entry which is preliminary data.</text>
</comment>
<dbReference type="GO" id="GO:0045259">
    <property type="term" value="C:proton-transporting ATP synthase complex"/>
    <property type="evidence" value="ECO:0007669"/>
    <property type="project" value="UniProtKB-UniRule"/>
</dbReference>
<sequence length="106" mass="11729">MAEDEPRQDPGLPEDARLRSLDRRLKQAQAQESARTGTNAGAQGKGQAQGMRILSDLFGMPLGGALVGWLLDRWFGTRPVFLLALLFLGFCGAIWNVYKISKQRPE</sequence>
<keyword evidence="3" id="KW-1133">Transmembrane helix</keyword>
<dbReference type="InterPro" id="IPR032820">
    <property type="entry name" value="ATPase_put"/>
</dbReference>
<organism evidence="4 5">
    <name type="scientific">Allosphingosinicella ginsenosidimutans</name>
    <dbReference type="NCBI Taxonomy" id="1176539"/>
    <lineage>
        <taxon>Bacteria</taxon>
        <taxon>Pseudomonadati</taxon>
        <taxon>Pseudomonadota</taxon>
        <taxon>Alphaproteobacteria</taxon>
        <taxon>Sphingomonadales</taxon>
        <taxon>Sphingomonadaceae</taxon>
        <taxon>Allosphingosinicella</taxon>
    </lineage>
</organism>
<evidence type="ECO:0000256" key="1">
    <source>
        <dbReference type="PIRNR" id="PIRNR032126"/>
    </source>
</evidence>
<feature type="region of interest" description="Disordered" evidence="2">
    <location>
        <begin position="26"/>
        <end position="47"/>
    </location>
</feature>
<comment type="function">
    <text evidence="1">A possible function for this protein is to guide the assembly of the membrane sector of the ATPase enzyme complex.</text>
</comment>
<keyword evidence="3" id="KW-0812">Transmembrane</keyword>
<evidence type="ECO:0000313" key="5">
    <source>
        <dbReference type="Proteomes" id="UP000321249"/>
    </source>
</evidence>
<dbReference type="RefSeq" id="WP_147041677.1">
    <property type="nucleotide sequence ID" value="NZ_BAABIR010000001.1"/>
</dbReference>
<reference evidence="4 5" key="1">
    <citation type="journal article" date="2015" name="J. Microbiol.">
        <title>Sphingosinicella ginsenosidimutans sp. nov., with ginsenoside converting activity.</title>
        <authorList>
            <person name="Kim J.K."/>
            <person name="Kang M.S."/>
            <person name="Park S.C."/>
            <person name="Kim K.M."/>
            <person name="Choi K."/>
            <person name="Yoon M.H."/>
            <person name="Im W.T."/>
        </authorList>
    </citation>
    <scope>NUCLEOTIDE SEQUENCE [LARGE SCALE GENOMIC DNA]</scope>
    <source>
        <strain evidence="4 5">BS-11</strain>
    </source>
</reference>
<evidence type="ECO:0000313" key="4">
    <source>
        <dbReference type="EMBL" id="TXC62289.1"/>
    </source>
</evidence>